<dbReference type="Gene3D" id="3.40.50.410">
    <property type="entry name" value="von Willebrand factor, type A domain"/>
    <property type="match status" value="1"/>
</dbReference>
<dbReference type="PANTHER" id="PTHR24020:SF20">
    <property type="entry name" value="PH DOMAIN-CONTAINING PROTEIN"/>
    <property type="match status" value="1"/>
</dbReference>
<dbReference type="Proteomes" id="UP000887577">
    <property type="component" value="Unplaced"/>
</dbReference>
<evidence type="ECO:0000313" key="3">
    <source>
        <dbReference type="WBParaSite" id="PSU_v2.g10305.t1"/>
    </source>
</evidence>
<dbReference type="InterPro" id="IPR036465">
    <property type="entry name" value="vWFA_dom_sf"/>
</dbReference>
<name>A0A914XSR1_9BILA</name>
<dbReference type="InterPro" id="IPR002035">
    <property type="entry name" value="VWF_A"/>
</dbReference>
<keyword evidence="2" id="KW-1185">Reference proteome</keyword>
<accession>A0A914XSR1</accession>
<dbReference type="InterPro" id="IPR050525">
    <property type="entry name" value="ECM_Assembly_Org"/>
</dbReference>
<dbReference type="SUPFAM" id="SSF53300">
    <property type="entry name" value="vWA-like"/>
    <property type="match status" value="1"/>
</dbReference>
<dbReference type="PROSITE" id="PS50234">
    <property type="entry name" value="VWFA"/>
    <property type="match status" value="1"/>
</dbReference>
<feature type="domain" description="VWFA" evidence="1">
    <location>
        <begin position="1"/>
        <end position="112"/>
    </location>
</feature>
<proteinExistence type="predicted"/>
<reference evidence="3" key="1">
    <citation type="submission" date="2022-11" db="UniProtKB">
        <authorList>
            <consortium name="WormBaseParasite"/>
        </authorList>
    </citation>
    <scope>IDENTIFICATION</scope>
</reference>
<evidence type="ECO:0000313" key="2">
    <source>
        <dbReference type="Proteomes" id="UP000887577"/>
    </source>
</evidence>
<dbReference type="CDD" id="cd01450">
    <property type="entry name" value="vWFA_subfamily_ECM"/>
    <property type="match status" value="1"/>
</dbReference>
<dbReference type="Pfam" id="PF00092">
    <property type="entry name" value="VWA"/>
    <property type="match status" value="1"/>
</dbReference>
<dbReference type="WBParaSite" id="PSU_v2.g10305.t1">
    <property type="protein sequence ID" value="PSU_v2.g10305.t1"/>
    <property type="gene ID" value="PSU_v2.g10305"/>
</dbReference>
<dbReference type="PANTHER" id="PTHR24020">
    <property type="entry name" value="COLLAGEN ALPHA"/>
    <property type="match status" value="1"/>
</dbReference>
<organism evidence="2 3">
    <name type="scientific">Panagrolaimus superbus</name>
    <dbReference type="NCBI Taxonomy" id="310955"/>
    <lineage>
        <taxon>Eukaryota</taxon>
        <taxon>Metazoa</taxon>
        <taxon>Ecdysozoa</taxon>
        <taxon>Nematoda</taxon>
        <taxon>Chromadorea</taxon>
        <taxon>Rhabditida</taxon>
        <taxon>Tylenchina</taxon>
        <taxon>Panagrolaimomorpha</taxon>
        <taxon>Panagrolaimoidea</taxon>
        <taxon>Panagrolaimidae</taxon>
        <taxon>Panagrolaimus</taxon>
    </lineage>
</organism>
<evidence type="ECO:0000259" key="1">
    <source>
        <dbReference type="PROSITE" id="PS50234"/>
    </source>
</evidence>
<dbReference type="AlphaFoldDB" id="A0A914XSR1"/>
<sequence length="151" mass="16455">MDHLTEVVENMYYDAGSTNIQAGLDMANEMFMSDGRIEVPNVALLITDGNYNAGGPPGPSADELKSLGVNLFTIGVGSEATTDLLIWASAPNCMFYYSLEGYTQLATVFPELLNAQICDVSVIASDNQTYVPGSKILVPHMDFWEMEKKDT</sequence>
<protein>
    <submittedName>
        <fullName evidence="3">VWFA domain-containing protein</fullName>
    </submittedName>
</protein>